<proteinExistence type="predicted"/>
<evidence type="ECO:0000313" key="2">
    <source>
        <dbReference type="EMBL" id="KFG40575.1"/>
    </source>
</evidence>
<reference evidence="2 3" key="1">
    <citation type="submission" date="2014-02" db="EMBL/GenBank/DDBJ databases">
        <authorList>
            <person name="Sibley D."/>
            <person name="Venepally P."/>
            <person name="Karamycheva S."/>
            <person name="Hadjithomas M."/>
            <person name="Khan A."/>
            <person name="Brunk B."/>
            <person name="Roos D."/>
            <person name="Caler E."/>
            <person name="Lorenzi H."/>
        </authorList>
    </citation>
    <scope>NUCLEOTIDE SEQUENCE [LARGE SCALE GENOMIC DNA]</scope>
    <source>
        <strain evidence="2 3">GAB2-2007-GAL-DOM2</strain>
    </source>
</reference>
<evidence type="ECO:0000256" key="1">
    <source>
        <dbReference type="SAM" id="MobiDB-lite"/>
    </source>
</evidence>
<dbReference type="AlphaFoldDB" id="A0A086K857"/>
<protein>
    <submittedName>
        <fullName evidence="2">Uncharacterized protein</fullName>
    </submittedName>
</protein>
<accession>A0A086K857</accession>
<dbReference type="VEuPathDB" id="ToxoDB:TGDOM2_249860A"/>
<organism evidence="2 3">
    <name type="scientific">Toxoplasma gondii GAB2-2007-GAL-DOM2</name>
    <dbReference type="NCBI Taxonomy" id="1130820"/>
    <lineage>
        <taxon>Eukaryota</taxon>
        <taxon>Sar</taxon>
        <taxon>Alveolata</taxon>
        <taxon>Apicomplexa</taxon>
        <taxon>Conoidasida</taxon>
        <taxon>Coccidia</taxon>
        <taxon>Eucoccidiorida</taxon>
        <taxon>Eimeriorina</taxon>
        <taxon>Sarcocystidae</taxon>
        <taxon>Toxoplasma</taxon>
    </lineage>
</organism>
<feature type="region of interest" description="Disordered" evidence="1">
    <location>
        <begin position="21"/>
        <end position="46"/>
    </location>
</feature>
<dbReference type="EMBL" id="AHZU02000758">
    <property type="protein sequence ID" value="KFG40575.1"/>
    <property type="molecule type" value="Genomic_DNA"/>
</dbReference>
<feature type="non-terminal residue" evidence="2">
    <location>
        <position position="46"/>
    </location>
</feature>
<sequence>MKNAWSALRGAVQEFNAVLLSEDEEEEDEEEGQEELLGEGSDGDVH</sequence>
<comment type="caution">
    <text evidence="2">The sequence shown here is derived from an EMBL/GenBank/DDBJ whole genome shotgun (WGS) entry which is preliminary data.</text>
</comment>
<evidence type="ECO:0000313" key="3">
    <source>
        <dbReference type="Proteomes" id="UP000028837"/>
    </source>
</evidence>
<name>A0A086K857_TOXGO</name>
<dbReference type="Proteomes" id="UP000028837">
    <property type="component" value="Unassembled WGS sequence"/>
</dbReference>
<gene>
    <name evidence="2" type="ORF">TGDOM2_249860A</name>
</gene>
<feature type="compositionally biased region" description="Acidic residues" evidence="1">
    <location>
        <begin position="21"/>
        <end position="37"/>
    </location>
</feature>